<reference evidence="7 8" key="1">
    <citation type="journal article" date="2016" name="Nat. Commun.">
        <title>Extremotolerant tardigrade genome and improved radiotolerance of human cultured cells by tardigrade-unique protein.</title>
        <authorList>
            <person name="Hashimoto T."/>
            <person name="Horikawa D.D."/>
            <person name="Saito Y."/>
            <person name="Kuwahara H."/>
            <person name="Kozuka-Hata H."/>
            <person name="Shin-I T."/>
            <person name="Minakuchi Y."/>
            <person name="Ohishi K."/>
            <person name="Motoyama A."/>
            <person name="Aizu T."/>
            <person name="Enomoto A."/>
            <person name="Kondo K."/>
            <person name="Tanaka S."/>
            <person name="Hara Y."/>
            <person name="Koshikawa S."/>
            <person name="Sagara H."/>
            <person name="Miura T."/>
            <person name="Yokobori S."/>
            <person name="Miyagawa K."/>
            <person name="Suzuki Y."/>
            <person name="Kubo T."/>
            <person name="Oyama M."/>
            <person name="Kohara Y."/>
            <person name="Fujiyama A."/>
            <person name="Arakawa K."/>
            <person name="Katayama T."/>
            <person name="Toyoda A."/>
            <person name="Kunieda T."/>
        </authorList>
    </citation>
    <scope>NUCLEOTIDE SEQUENCE [LARGE SCALE GENOMIC DNA]</scope>
    <source>
        <strain evidence="7 8">YOKOZUNA-1</strain>
    </source>
</reference>
<keyword evidence="2" id="KW-0805">Transcription regulation</keyword>
<dbReference type="Gene3D" id="2.60.40.720">
    <property type="match status" value="1"/>
</dbReference>
<evidence type="ECO:0000256" key="5">
    <source>
        <dbReference type="SAM" id="MobiDB-lite"/>
    </source>
</evidence>
<evidence type="ECO:0000259" key="6">
    <source>
        <dbReference type="PROSITE" id="PS51062"/>
    </source>
</evidence>
<evidence type="ECO:0000313" key="7">
    <source>
        <dbReference type="EMBL" id="GAU93502.1"/>
    </source>
</evidence>
<evidence type="ECO:0000256" key="4">
    <source>
        <dbReference type="ARBA" id="ARBA00023242"/>
    </source>
</evidence>
<evidence type="ECO:0000256" key="1">
    <source>
        <dbReference type="ARBA" id="ARBA00004123"/>
    </source>
</evidence>
<dbReference type="InterPro" id="IPR013524">
    <property type="entry name" value="Runt_dom"/>
</dbReference>
<name>A0A1D1V0M3_RAMVA</name>
<dbReference type="Pfam" id="PF00853">
    <property type="entry name" value="Runt"/>
    <property type="match status" value="1"/>
</dbReference>
<gene>
    <name evidence="7" type="primary">RvY_05433-1</name>
    <name evidence="7" type="synonym">RvY_05433.1</name>
    <name evidence="7" type="ORF">RvY_05433</name>
</gene>
<dbReference type="PRINTS" id="PR00967">
    <property type="entry name" value="ONCOGENEAML1"/>
</dbReference>
<dbReference type="EMBL" id="BDGG01000002">
    <property type="protein sequence ID" value="GAU93502.1"/>
    <property type="molecule type" value="Genomic_DNA"/>
</dbReference>
<dbReference type="PANTHER" id="PTHR11950">
    <property type="entry name" value="RUNT RELATED"/>
    <property type="match status" value="1"/>
</dbReference>
<feature type="compositionally biased region" description="Basic and acidic residues" evidence="5">
    <location>
        <begin position="380"/>
        <end position="414"/>
    </location>
</feature>
<organism evidence="7 8">
    <name type="scientific">Ramazzottius varieornatus</name>
    <name type="common">Water bear</name>
    <name type="synonym">Tardigrade</name>
    <dbReference type="NCBI Taxonomy" id="947166"/>
    <lineage>
        <taxon>Eukaryota</taxon>
        <taxon>Metazoa</taxon>
        <taxon>Ecdysozoa</taxon>
        <taxon>Tardigrada</taxon>
        <taxon>Eutardigrada</taxon>
        <taxon>Parachela</taxon>
        <taxon>Hypsibioidea</taxon>
        <taxon>Ramazzottiidae</taxon>
        <taxon>Ramazzottius</taxon>
    </lineage>
</organism>
<dbReference type="InterPro" id="IPR012346">
    <property type="entry name" value="p53/RUNT-type_TF_DNA-bd_sf"/>
</dbReference>
<proteinExistence type="predicted"/>
<evidence type="ECO:0000256" key="2">
    <source>
        <dbReference type="ARBA" id="ARBA00023015"/>
    </source>
</evidence>
<dbReference type="GO" id="GO:0005634">
    <property type="term" value="C:nucleus"/>
    <property type="evidence" value="ECO:0007669"/>
    <property type="project" value="UniProtKB-SubCell"/>
</dbReference>
<feature type="domain" description="Runt" evidence="6">
    <location>
        <begin position="39"/>
        <end position="167"/>
    </location>
</feature>
<dbReference type="AlphaFoldDB" id="A0A1D1V0M3"/>
<dbReference type="GO" id="GO:0005524">
    <property type="term" value="F:ATP binding"/>
    <property type="evidence" value="ECO:0007669"/>
    <property type="project" value="InterPro"/>
</dbReference>
<dbReference type="GO" id="GO:0000978">
    <property type="term" value="F:RNA polymerase II cis-regulatory region sequence-specific DNA binding"/>
    <property type="evidence" value="ECO:0007669"/>
    <property type="project" value="TreeGrafter"/>
</dbReference>
<dbReference type="Proteomes" id="UP000186922">
    <property type="component" value="Unassembled WGS sequence"/>
</dbReference>
<dbReference type="PROSITE" id="PS51062">
    <property type="entry name" value="RUNT"/>
    <property type="match status" value="1"/>
</dbReference>
<dbReference type="InterPro" id="IPR008967">
    <property type="entry name" value="p53-like_TF_DNA-bd_sf"/>
</dbReference>
<comment type="caution">
    <text evidence="7">The sequence shown here is derived from an EMBL/GenBank/DDBJ whole genome shotgun (WGS) entry which is preliminary data.</text>
</comment>
<keyword evidence="8" id="KW-1185">Reference proteome</keyword>
<feature type="compositionally biased region" description="Basic and acidic residues" evidence="5">
    <location>
        <begin position="434"/>
        <end position="456"/>
    </location>
</feature>
<feature type="compositionally biased region" description="Polar residues" evidence="5">
    <location>
        <begin position="1"/>
        <end position="16"/>
    </location>
</feature>
<dbReference type="STRING" id="947166.A0A1D1V0M3"/>
<keyword evidence="3" id="KW-0804">Transcription</keyword>
<keyword evidence="4" id="KW-0539">Nucleus</keyword>
<feature type="region of interest" description="Disordered" evidence="5">
    <location>
        <begin position="1"/>
        <end position="37"/>
    </location>
</feature>
<feature type="region of interest" description="Disordered" evidence="5">
    <location>
        <begin position="374"/>
        <end position="477"/>
    </location>
</feature>
<comment type="subcellular location">
    <subcellularLocation>
        <location evidence="1">Nucleus</location>
    </subcellularLocation>
</comment>
<sequence>MISSAPRSSCHSNTFWSSRRPRRDAPSSSSTTLAPFNRTMATSAHPSEQDLIATDSPNILCSKLPSHWRQNKALPIAFRIVVMEDVPDGTEVSIHAGNDENCTAELRHSLTQTKNKVARFNDLRFVGRSGRGKKFTLSIIVKSSPPQIGTYPNAIKVTVDGPRDPRTKSKAANRLSPYPYSMLDHVGMDSNRRSPMSSSVNRLSYGPMRELQSLQEQQMAAGSHMFATLPLPISRPTGGVSPDGHPAHMSWMYGLSPHGFPLQHIPAGKPLLPASLREEWEITDRDDRGRQNAMLMDSRRILTSASSTSSSSPAPLPFRAHVAVPFGPHQQNVKSLFPHLYAYSFGPRPYGNMMAMPPTILFPGHRPAYPVMSAQPQRGTAEEMGRGARITELREERIESRSSPSADRHSRSDPRTNTPETASPSPAPSPVTSSHEDRSSESRNEGYGVAKEKDNSGSDEPTQGSKKRKSVWKPYEE</sequence>
<dbReference type="InterPro" id="IPR000040">
    <property type="entry name" value="AML1_Runt"/>
</dbReference>
<protein>
    <recommendedName>
        <fullName evidence="6">Runt domain-containing protein</fullName>
    </recommendedName>
</protein>
<dbReference type="OrthoDB" id="10029800at2759"/>
<evidence type="ECO:0000256" key="3">
    <source>
        <dbReference type="ARBA" id="ARBA00023163"/>
    </source>
</evidence>
<accession>A0A1D1V0M3</accession>
<dbReference type="PANTHER" id="PTHR11950:SF31">
    <property type="entry name" value="SEGMENTATION PROTEIN RUNT"/>
    <property type="match status" value="1"/>
</dbReference>
<dbReference type="SUPFAM" id="SSF49417">
    <property type="entry name" value="p53-like transcription factors"/>
    <property type="match status" value="1"/>
</dbReference>
<evidence type="ECO:0000313" key="8">
    <source>
        <dbReference type="Proteomes" id="UP000186922"/>
    </source>
</evidence>
<dbReference type="GO" id="GO:0000981">
    <property type="term" value="F:DNA-binding transcription factor activity, RNA polymerase II-specific"/>
    <property type="evidence" value="ECO:0007669"/>
    <property type="project" value="TreeGrafter"/>
</dbReference>